<comment type="caution">
    <text evidence="9">The sequence shown here is derived from an EMBL/GenBank/DDBJ whole genome shotgun (WGS) entry which is preliminary data.</text>
</comment>
<dbReference type="InterPro" id="IPR012327">
    <property type="entry name" value="MeTrfase_D12"/>
</dbReference>
<evidence type="ECO:0000256" key="4">
    <source>
        <dbReference type="ARBA" id="ARBA00022679"/>
    </source>
</evidence>
<dbReference type="PRINTS" id="PR00505">
    <property type="entry name" value="D12N6MTFRASE"/>
</dbReference>
<evidence type="ECO:0000256" key="1">
    <source>
        <dbReference type="ARBA" id="ARBA00006594"/>
    </source>
</evidence>
<feature type="binding site" evidence="7">
    <location>
        <position position="184"/>
    </location>
    <ligand>
        <name>S-adenosyl-L-methionine</name>
        <dbReference type="ChEBI" id="CHEBI:59789"/>
    </ligand>
</feature>
<keyword evidence="5 8" id="KW-0949">S-adenosyl-L-methionine</keyword>
<proteinExistence type="inferred from homology"/>
<gene>
    <name evidence="9" type="ORF">B4O97_01715</name>
</gene>
<dbReference type="GO" id="GO:0006298">
    <property type="term" value="P:mismatch repair"/>
    <property type="evidence" value="ECO:0007669"/>
    <property type="project" value="TreeGrafter"/>
</dbReference>
<dbReference type="GO" id="GO:0009007">
    <property type="term" value="F:site-specific DNA-methyltransferase (adenine-specific) activity"/>
    <property type="evidence" value="ECO:0007669"/>
    <property type="project" value="UniProtKB-UniRule"/>
</dbReference>
<dbReference type="AlphaFoldDB" id="A0A1Y1S2P0"/>
<keyword evidence="3 8" id="KW-0489">Methyltransferase</keyword>
<dbReference type="PANTHER" id="PTHR30481:SF3">
    <property type="entry name" value="DNA ADENINE METHYLASE"/>
    <property type="match status" value="1"/>
</dbReference>
<dbReference type="PIRSF" id="PIRSF000398">
    <property type="entry name" value="M_m6A_EcoRV"/>
    <property type="match status" value="1"/>
</dbReference>
<dbReference type="GO" id="GO:1904047">
    <property type="term" value="F:S-adenosyl-L-methionine binding"/>
    <property type="evidence" value="ECO:0007669"/>
    <property type="project" value="TreeGrafter"/>
</dbReference>
<dbReference type="STRING" id="1963862.B4O97_01715"/>
<sequence>MVSSQKKQLQPFLKWAGGKRWLIQSHPEFFRYRFSGKYIEPFLGGGAAFAAVEPKRALLSDTNEELINLYFQIRQHPHELQKRLEVLHSQHSRLFYYQYRGQSPGAKMDKAVRMLYLNRTCFNGIYRVNRQGRFNVPMGTKTAVVLPSDDFVLWAELLANAELKVCDFEEPIHKAGKGDFIFADPPYTVSHNNNGFLKYNEVLFSWEDQVRLSIALISAAKRGAVVVATNANHPQVVDLYSSFFSIETVTRPSTIAAKSNHRGRYEEVIIHNLALEDKL</sequence>
<dbReference type="InterPro" id="IPR029063">
    <property type="entry name" value="SAM-dependent_MTases_sf"/>
</dbReference>
<evidence type="ECO:0000256" key="6">
    <source>
        <dbReference type="ARBA" id="ARBA00047942"/>
    </source>
</evidence>
<dbReference type="Proteomes" id="UP000192343">
    <property type="component" value="Unassembled WGS sequence"/>
</dbReference>
<reference evidence="9 10" key="1">
    <citation type="submission" date="2017-03" db="EMBL/GenBank/DDBJ databases">
        <title>Draft Genome sequence of Marispirochaeta sp. strain JC444.</title>
        <authorList>
            <person name="Shivani Y."/>
            <person name="Subhash Y."/>
            <person name="Sasikala C."/>
            <person name="Ramana C."/>
        </authorList>
    </citation>
    <scope>NUCLEOTIDE SEQUENCE [LARGE SCALE GENOMIC DNA]</scope>
    <source>
        <strain evidence="9 10">JC444</strain>
    </source>
</reference>
<keyword evidence="10" id="KW-1185">Reference proteome</keyword>
<dbReference type="NCBIfam" id="TIGR00571">
    <property type="entry name" value="dam"/>
    <property type="match status" value="1"/>
</dbReference>
<dbReference type="EC" id="2.1.1.72" evidence="2 8"/>
<evidence type="ECO:0000256" key="7">
    <source>
        <dbReference type="PIRSR" id="PIRSR000398-1"/>
    </source>
</evidence>
<feature type="binding site" evidence="7">
    <location>
        <position position="15"/>
    </location>
    <ligand>
        <name>S-adenosyl-L-methionine</name>
        <dbReference type="ChEBI" id="CHEBI:59789"/>
    </ligand>
</feature>
<dbReference type="InterPro" id="IPR002052">
    <property type="entry name" value="DNA_methylase_N6_adenine_CS"/>
</dbReference>
<dbReference type="GO" id="GO:0032259">
    <property type="term" value="P:methylation"/>
    <property type="evidence" value="ECO:0007669"/>
    <property type="project" value="UniProtKB-KW"/>
</dbReference>
<feature type="binding site" evidence="7">
    <location>
        <position position="19"/>
    </location>
    <ligand>
        <name>S-adenosyl-L-methionine</name>
        <dbReference type="ChEBI" id="CHEBI:59789"/>
    </ligand>
</feature>
<accession>A0A1Y1S2P0</accession>
<comment type="similarity">
    <text evidence="1 8">Belongs to the N(4)/N(6)-methyltransferase family.</text>
</comment>
<dbReference type="InterPro" id="IPR012263">
    <property type="entry name" value="M_m6A_EcoRV"/>
</dbReference>
<evidence type="ECO:0000313" key="10">
    <source>
        <dbReference type="Proteomes" id="UP000192343"/>
    </source>
</evidence>
<dbReference type="PROSITE" id="PS00092">
    <property type="entry name" value="N6_MTASE"/>
    <property type="match status" value="1"/>
</dbReference>
<keyword evidence="4 8" id="KW-0808">Transferase</keyword>
<name>A0A1Y1S2P0_9SPIO</name>
<dbReference type="GO" id="GO:0009307">
    <property type="term" value="P:DNA restriction-modification system"/>
    <property type="evidence" value="ECO:0007669"/>
    <property type="project" value="InterPro"/>
</dbReference>
<evidence type="ECO:0000256" key="8">
    <source>
        <dbReference type="RuleBase" id="RU361257"/>
    </source>
</evidence>
<evidence type="ECO:0000313" key="9">
    <source>
        <dbReference type="EMBL" id="ORC37979.1"/>
    </source>
</evidence>
<dbReference type="EMBL" id="MWQY01000002">
    <property type="protein sequence ID" value="ORC37979.1"/>
    <property type="molecule type" value="Genomic_DNA"/>
</dbReference>
<feature type="binding site" evidence="7">
    <location>
        <position position="61"/>
    </location>
    <ligand>
        <name>S-adenosyl-L-methionine</name>
        <dbReference type="ChEBI" id="CHEBI:59789"/>
    </ligand>
</feature>
<dbReference type="GO" id="GO:0043565">
    <property type="term" value="F:sequence-specific DNA binding"/>
    <property type="evidence" value="ECO:0007669"/>
    <property type="project" value="TreeGrafter"/>
</dbReference>
<comment type="catalytic activity">
    <reaction evidence="6 8">
        <text>a 2'-deoxyadenosine in DNA + S-adenosyl-L-methionine = an N(6)-methyl-2'-deoxyadenosine in DNA + S-adenosyl-L-homocysteine + H(+)</text>
        <dbReference type="Rhea" id="RHEA:15197"/>
        <dbReference type="Rhea" id="RHEA-COMP:12418"/>
        <dbReference type="Rhea" id="RHEA-COMP:12419"/>
        <dbReference type="ChEBI" id="CHEBI:15378"/>
        <dbReference type="ChEBI" id="CHEBI:57856"/>
        <dbReference type="ChEBI" id="CHEBI:59789"/>
        <dbReference type="ChEBI" id="CHEBI:90615"/>
        <dbReference type="ChEBI" id="CHEBI:90616"/>
        <dbReference type="EC" id="2.1.1.72"/>
    </reaction>
</comment>
<dbReference type="SUPFAM" id="SSF53335">
    <property type="entry name" value="S-adenosyl-L-methionine-dependent methyltransferases"/>
    <property type="match status" value="1"/>
</dbReference>
<dbReference type="InterPro" id="IPR023095">
    <property type="entry name" value="Ade_MeTrfase_dom_2"/>
</dbReference>
<dbReference type="OrthoDB" id="9805629at2"/>
<dbReference type="Gene3D" id="3.40.50.150">
    <property type="entry name" value="Vaccinia Virus protein VP39"/>
    <property type="match status" value="1"/>
</dbReference>
<dbReference type="PANTHER" id="PTHR30481">
    <property type="entry name" value="DNA ADENINE METHYLASE"/>
    <property type="match status" value="1"/>
</dbReference>
<organism evidence="9 10">
    <name type="scientific">Marispirochaeta aestuarii</name>
    <dbReference type="NCBI Taxonomy" id="1963862"/>
    <lineage>
        <taxon>Bacteria</taxon>
        <taxon>Pseudomonadati</taxon>
        <taxon>Spirochaetota</taxon>
        <taxon>Spirochaetia</taxon>
        <taxon>Spirochaetales</taxon>
        <taxon>Spirochaetaceae</taxon>
        <taxon>Marispirochaeta</taxon>
    </lineage>
</organism>
<evidence type="ECO:0000256" key="5">
    <source>
        <dbReference type="ARBA" id="ARBA00022691"/>
    </source>
</evidence>
<evidence type="ECO:0000256" key="3">
    <source>
        <dbReference type="ARBA" id="ARBA00022603"/>
    </source>
</evidence>
<protein>
    <recommendedName>
        <fullName evidence="2 8">Site-specific DNA-methyltransferase (adenine-specific)</fullName>
        <ecNumber evidence="2 8">2.1.1.72</ecNumber>
    </recommendedName>
</protein>
<evidence type="ECO:0000256" key="2">
    <source>
        <dbReference type="ARBA" id="ARBA00011900"/>
    </source>
</evidence>
<dbReference type="Gene3D" id="1.10.1020.10">
    <property type="entry name" value="Adenine-specific Methyltransferase, Domain 2"/>
    <property type="match status" value="1"/>
</dbReference>
<dbReference type="Pfam" id="PF02086">
    <property type="entry name" value="MethyltransfD12"/>
    <property type="match status" value="1"/>
</dbReference>